<keyword evidence="3" id="KW-1185">Reference proteome</keyword>
<dbReference type="RefSeq" id="WP_109684697.1">
    <property type="nucleotide sequence ID" value="NZ_QGDN01000001.1"/>
</dbReference>
<accession>A0A2Y8ZRM7</accession>
<evidence type="ECO:0000313" key="2">
    <source>
        <dbReference type="EMBL" id="SSA34086.1"/>
    </source>
</evidence>
<dbReference type="InterPro" id="IPR029063">
    <property type="entry name" value="SAM-dependent_MTases_sf"/>
</dbReference>
<organism evidence="2 3">
    <name type="scientific">Branchiibius hedensis</name>
    <dbReference type="NCBI Taxonomy" id="672460"/>
    <lineage>
        <taxon>Bacteria</taxon>
        <taxon>Bacillati</taxon>
        <taxon>Actinomycetota</taxon>
        <taxon>Actinomycetes</taxon>
        <taxon>Micrococcales</taxon>
        <taxon>Dermacoccaceae</taxon>
        <taxon>Branchiibius</taxon>
    </lineage>
</organism>
<gene>
    <name evidence="2" type="ORF">SAMN04489750_1387</name>
</gene>
<name>A0A2Y8ZRM7_9MICO</name>
<sequence length="285" mass="30549">MDSRCEVCGAPTAQWVLDADNQLTRCTACGHLTRDLTEAPAHHRAAAYGGEPHLDRMRLRLTHRLLEQACPVRPSSVFEIGYGSGQLLRAFADGGAQVGGADPDQLEVAVDPVVAAGGGLHPVAVEDLDEDVVDRTAADLVFGVHVVEHVRDPARTMQVAARLARPGGTLAFLTPAGDSDGLHRWGSDWWMLEDPTHVRFFTADSLTRLALSAGLQDVQVHRPRLDSLVTDAASAARRRGTGPAGALAARSVLARAALSAPWVLTRRTVQPRSRPSLLLVARRPT</sequence>
<evidence type="ECO:0000256" key="1">
    <source>
        <dbReference type="ARBA" id="ARBA00022679"/>
    </source>
</evidence>
<dbReference type="AlphaFoldDB" id="A0A2Y8ZRM7"/>
<reference evidence="3" key="1">
    <citation type="submission" date="2016-10" db="EMBL/GenBank/DDBJ databases">
        <authorList>
            <person name="Varghese N."/>
            <person name="Submissions S."/>
        </authorList>
    </citation>
    <scope>NUCLEOTIDE SEQUENCE [LARGE SCALE GENOMIC DNA]</scope>
    <source>
        <strain evidence="3">DSM 22951</strain>
    </source>
</reference>
<dbReference type="EMBL" id="UESZ01000001">
    <property type="protein sequence ID" value="SSA34086.1"/>
    <property type="molecule type" value="Genomic_DNA"/>
</dbReference>
<dbReference type="CDD" id="cd02440">
    <property type="entry name" value="AdoMet_MTases"/>
    <property type="match status" value="1"/>
</dbReference>
<proteinExistence type="predicted"/>
<dbReference type="Pfam" id="PF13489">
    <property type="entry name" value="Methyltransf_23"/>
    <property type="match status" value="1"/>
</dbReference>
<dbReference type="Proteomes" id="UP000250028">
    <property type="component" value="Unassembled WGS sequence"/>
</dbReference>
<dbReference type="SUPFAM" id="SSF53335">
    <property type="entry name" value="S-adenosyl-L-methionine-dependent methyltransferases"/>
    <property type="match status" value="1"/>
</dbReference>
<evidence type="ECO:0000313" key="3">
    <source>
        <dbReference type="Proteomes" id="UP000250028"/>
    </source>
</evidence>
<dbReference type="GO" id="GO:0008168">
    <property type="term" value="F:methyltransferase activity"/>
    <property type="evidence" value="ECO:0007669"/>
    <property type="project" value="UniProtKB-KW"/>
</dbReference>
<keyword evidence="1 2" id="KW-0808">Transferase</keyword>
<dbReference type="OrthoDB" id="7537532at2"/>
<dbReference type="PANTHER" id="PTHR43861">
    <property type="entry name" value="TRANS-ACONITATE 2-METHYLTRANSFERASE-RELATED"/>
    <property type="match status" value="1"/>
</dbReference>
<dbReference type="PANTHER" id="PTHR43861:SF3">
    <property type="entry name" value="PUTATIVE (AFU_ORTHOLOGUE AFUA_2G14390)-RELATED"/>
    <property type="match status" value="1"/>
</dbReference>
<protein>
    <submittedName>
        <fullName evidence="2">Methyltransferase domain-containing protein</fullName>
    </submittedName>
</protein>
<keyword evidence="2" id="KW-0489">Methyltransferase</keyword>
<dbReference type="Gene3D" id="3.40.50.150">
    <property type="entry name" value="Vaccinia Virus protein VP39"/>
    <property type="match status" value="1"/>
</dbReference>
<dbReference type="GO" id="GO:0032259">
    <property type="term" value="P:methylation"/>
    <property type="evidence" value="ECO:0007669"/>
    <property type="project" value="UniProtKB-KW"/>
</dbReference>